<gene>
    <name evidence="1" type="ORF">D7004_00160</name>
</gene>
<evidence type="ECO:0000313" key="1">
    <source>
        <dbReference type="EMBL" id="RNL56865.1"/>
    </source>
</evidence>
<dbReference type="RefSeq" id="WP_123203847.1">
    <property type="nucleotide sequence ID" value="NZ_RBEE01000001.1"/>
</dbReference>
<reference evidence="1 2" key="1">
    <citation type="submission" date="2018-10" db="EMBL/GenBank/DDBJ databases">
        <title>Genome sequencing of Pedobacter jejuensis TNB23.</title>
        <authorList>
            <person name="Cho Y.-J."/>
            <person name="Cho A."/>
            <person name="Kim O.-S."/>
        </authorList>
    </citation>
    <scope>NUCLEOTIDE SEQUENCE [LARGE SCALE GENOMIC DNA]</scope>
    <source>
        <strain evidence="1 2">TNB23</strain>
    </source>
</reference>
<proteinExistence type="predicted"/>
<comment type="caution">
    <text evidence="1">The sequence shown here is derived from an EMBL/GenBank/DDBJ whole genome shotgun (WGS) entry which is preliminary data.</text>
</comment>
<keyword evidence="2" id="KW-1185">Reference proteome</keyword>
<dbReference type="Pfam" id="PF10884">
    <property type="entry name" value="DUF2683"/>
    <property type="match status" value="1"/>
</dbReference>
<organism evidence="1 2">
    <name type="scientific">Pedobacter jejuensis</name>
    <dbReference type="NCBI Taxonomy" id="1268550"/>
    <lineage>
        <taxon>Bacteria</taxon>
        <taxon>Pseudomonadati</taxon>
        <taxon>Bacteroidota</taxon>
        <taxon>Sphingobacteriia</taxon>
        <taxon>Sphingobacteriales</taxon>
        <taxon>Sphingobacteriaceae</taxon>
        <taxon>Pedobacter</taxon>
    </lineage>
</organism>
<evidence type="ECO:0000313" key="2">
    <source>
        <dbReference type="Proteomes" id="UP000274046"/>
    </source>
</evidence>
<sequence length="67" mass="7796">METIVVHPENLEQLEVLKAFMEEQNINFEVEQNEIPLAIINEIELSRKEAKDDEILNSKANVRSLVF</sequence>
<dbReference type="OrthoDB" id="827255at2"/>
<protein>
    <submittedName>
        <fullName evidence="1">Uncharacterized protein</fullName>
    </submittedName>
</protein>
<dbReference type="AlphaFoldDB" id="A0A3N0C2Z0"/>
<dbReference type="Proteomes" id="UP000274046">
    <property type="component" value="Unassembled WGS sequence"/>
</dbReference>
<dbReference type="EMBL" id="RBEE01000001">
    <property type="protein sequence ID" value="RNL56865.1"/>
    <property type="molecule type" value="Genomic_DNA"/>
</dbReference>
<accession>A0A3N0C2Z0</accession>
<dbReference type="InterPro" id="IPR020271">
    <property type="entry name" value="Uncharacterised_MJ1172"/>
</dbReference>
<name>A0A3N0C2Z0_9SPHI</name>